<keyword evidence="5" id="KW-1185">Reference proteome</keyword>
<dbReference type="Gene3D" id="1.10.287.110">
    <property type="entry name" value="DnaJ domain"/>
    <property type="match status" value="1"/>
</dbReference>
<keyword evidence="1" id="KW-0143">Chaperone</keyword>
<evidence type="ECO:0000256" key="1">
    <source>
        <dbReference type="ARBA" id="ARBA00023186"/>
    </source>
</evidence>
<dbReference type="CDD" id="cd10747">
    <property type="entry name" value="DnaJ_C"/>
    <property type="match status" value="1"/>
</dbReference>
<dbReference type="PANTHER" id="PTHR24078:SF553">
    <property type="entry name" value="DNAJ HOMOLOG SUBFAMILY B MEMBER 5"/>
    <property type="match status" value="1"/>
</dbReference>
<dbReference type="SMART" id="SM00271">
    <property type="entry name" value="DnaJ"/>
    <property type="match status" value="1"/>
</dbReference>
<feature type="domain" description="J" evidence="3">
    <location>
        <begin position="6"/>
        <end position="68"/>
    </location>
</feature>
<accession>A0ABP0ZH97</accession>
<dbReference type="Pfam" id="PF01556">
    <property type="entry name" value="DnaJ_C"/>
    <property type="match status" value="1"/>
</dbReference>
<proteinExistence type="predicted"/>
<dbReference type="GeneID" id="92206963"/>
<gene>
    <name evidence="4" type="ORF">LODBEIA_P17670</name>
</gene>
<dbReference type="InterPro" id="IPR008971">
    <property type="entry name" value="HSP40/DnaJ_pept-bd"/>
</dbReference>
<dbReference type="Gene3D" id="2.60.260.20">
    <property type="entry name" value="Urease metallochaperone UreE, N-terminal domain"/>
    <property type="match status" value="2"/>
</dbReference>
<dbReference type="Pfam" id="PF00226">
    <property type="entry name" value="DnaJ"/>
    <property type="match status" value="1"/>
</dbReference>
<dbReference type="InterPro" id="IPR018253">
    <property type="entry name" value="DnaJ_domain_CS"/>
</dbReference>
<dbReference type="InterPro" id="IPR001623">
    <property type="entry name" value="DnaJ_domain"/>
</dbReference>
<dbReference type="RefSeq" id="XP_066828705.1">
    <property type="nucleotide sequence ID" value="XM_066971691.1"/>
</dbReference>
<dbReference type="SUPFAM" id="SSF49493">
    <property type="entry name" value="HSP40/DnaJ peptide-binding domain"/>
    <property type="match status" value="2"/>
</dbReference>
<feature type="compositionally biased region" description="Gly residues" evidence="2">
    <location>
        <begin position="172"/>
        <end position="186"/>
    </location>
</feature>
<dbReference type="PANTHER" id="PTHR24078">
    <property type="entry name" value="DNAJ HOMOLOG SUBFAMILY C MEMBER"/>
    <property type="match status" value="1"/>
</dbReference>
<evidence type="ECO:0000313" key="4">
    <source>
        <dbReference type="EMBL" id="CAK9437389.1"/>
    </source>
</evidence>
<dbReference type="PROSITE" id="PS50076">
    <property type="entry name" value="DNAJ_2"/>
    <property type="match status" value="1"/>
</dbReference>
<organism evidence="4 5">
    <name type="scientific">Lodderomyces beijingensis</name>
    <dbReference type="NCBI Taxonomy" id="1775926"/>
    <lineage>
        <taxon>Eukaryota</taxon>
        <taxon>Fungi</taxon>
        <taxon>Dikarya</taxon>
        <taxon>Ascomycota</taxon>
        <taxon>Saccharomycotina</taxon>
        <taxon>Pichiomycetes</taxon>
        <taxon>Debaryomycetaceae</taxon>
        <taxon>Candida/Lodderomyces clade</taxon>
        <taxon>Lodderomyces</taxon>
    </lineage>
</organism>
<dbReference type="EMBL" id="OZ022406">
    <property type="protein sequence ID" value="CAK9437389.1"/>
    <property type="molecule type" value="Genomic_DNA"/>
</dbReference>
<protein>
    <recommendedName>
        <fullName evidence="3">J domain-containing protein</fullName>
    </recommendedName>
</protein>
<dbReference type="InterPro" id="IPR036869">
    <property type="entry name" value="J_dom_sf"/>
</dbReference>
<feature type="region of interest" description="Disordered" evidence="2">
    <location>
        <begin position="172"/>
        <end position="193"/>
    </location>
</feature>
<dbReference type="PROSITE" id="PS00636">
    <property type="entry name" value="DNAJ_1"/>
    <property type="match status" value="1"/>
</dbReference>
<dbReference type="SUPFAM" id="SSF46565">
    <property type="entry name" value="Chaperone J-domain"/>
    <property type="match status" value="1"/>
</dbReference>
<reference evidence="4 5" key="1">
    <citation type="submission" date="2024-03" db="EMBL/GenBank/DDBJ databases">
        <authorList>
            <person name="Brejova B."/>
        </authorList>
    </citation>
    <scope>NUCLEOTIDE SEQUENCE [LARGE SCALE GENOMIC DNA]</scope>
    <source>
        <strain evidence="4 5">CBS 14171</strain>
    </source>
</reference>
<dbReference type="InterPro" id="IPR002939">
    <property type="entry name" value="DnaJ_C"/>
</dbReference>
<dbReference type="Proteomes" id="UP001497383">
    <property type="component" value="Chromosome 2"/>
</dbReference>
<dbReference type="InterPro" id="IPR051339">
    <property type="entry name" value="DnaJ_subfamily_B"/>
</dbReference>
<sequence length="365" mass="38053">MVKDKKLYDLLGVEPSASEAEIKKGYRKQALKFHPDKPTGDTEKFKQISEAFDILSNAEKREVYDNYGLDAARGNAPAEDPSAHFGGAGGPGGAGFAGFGGGGRGGGFRTAGGGGFSQADAFNIFSQMGGFGMGDDGFTFSSSGGGGGGGFGGAGGNPFGGAGGFRSAGGGMPGGFGGMGGGGGGAQRRPEPDTVSIGLPVSLEDLYNGATKKMKITRKDPSGTREQKVLEVNIKPGWKSGTKVNFANEGDYQPECGARQTIQFVIEEKPHPTFKRDGNNIKMNVHLTFKESLCGFEKDATTIDGRRIPLSRSSPVSPNTSVTYPGLGMPISKSPGQKGDLEITYKVDYPTYLTPAQKQAIQQNF</sequence>
<evidence type="ECO:0000259" key="3">
    <source>
        <dbReference type="PROSITE" id="PS50076"/>
    </source>
</evidence>
<dbReference type="CDD" id="cd06257">
    <property type="entry name" value="DnaJ"/>
    <property type="match status" value="1"/>
</dbReference>
<feature type="compositionally biased region" description="Polar residues" evidence="2">
    <location>
        <begin position="311"/>
        <end position="323"/>
    </location>
</feature>
<name>A0ABP0ZH97_9ASCO</name>
<evidence type="ECO:0000256" key="2">
    <source>
        <dbReference type="SAM" id="MobiDB-lite"/>
    </source>
</evidence>
<feature type="region of interest" description="Disordered" evidence="2">
    <location>
        <begin position="310"/>
        <end position="335"/>
    </location>
</feature>
<dbReference type="PRINTS" id="PR00625">
    <property type="entry name" value="JDOMAIN"/>
</dbReference>
<evidence type="ECO:0000313" key="5">
    <source>
        <dbReference type="Proteomes" id="UP001497383"/>
    </source>
</evidence>